<keyword evidence="7" id="KW-1185">Reference proteome</keyword>
<dbReference type="InterPro" id="IPR004843">
    <property type="entry name" value="Calcineurin-like_PHP"/>
</dbReference>
<evidence type="ECO:0000259" key="5">
    <source>
        <dbReference type="Pfam" id="PF00149"/>
    </source>
</evidence>
<dbReference type="PANTHER" id="PTHR42988">
    <property type="entry name" value="PHOSPHOHYDROLASE"/>
    <property type="match status" value="1"/>
</dbReference>
<evidence type="ECO:0000313" key="6">
    <source>
        <dbReference type="EMBL" id="MBL7257651.1"/>
    </source>
</evidence>
<dbReference type="Pfam" id="PF00149">
    <property type="entry name" value="Metallophos"/>
    <property type="match status" value="1"/>
</dbReference>
<keyword evidence="3" id="KW-0408">Iron</keyword>
<reference evidence="6 7" key="1">
    <citation type="submission" date="2021-01" db="EMBL/GenBank/DDBJ databases">
        <title>Actinoplanes sp. nov. LDG1-01 isolated from lichen.</title>
        <authorList>
            <person name="Saeng-In P."/>
            <person name="Phongsopitanun W."/>
            <person name="Kanchanasin P."/>
            <person name="Yuki M."/>
            <person name="Kudo T."/>
            <person name="Ohkuma M."/>
            <person name="Tanasupawat S."/>
        </authorList>
    </citation>
    <scope>NUCLEOTIDE SEQUENCE [LARGE SCALE GENOMIC DNA]</scope>
    <source>
        <strain evidence="6 7">LDG1-01</strain>
    </source>
</reference>
<dbReference type="InterPro" id="IPR029052">
    <property type="entry name" value="Metallo-depent_PP-like"/>
</dbReference>
<organism evidence="6 7">
    <name type="scientific">Paractinoplanes lichenicola</name>
    <dbReference type="NCBI Taxonomy" id="2802976"/>
    <lineage>
        <taxon>Bacteria</taxon>
        <taxon>Bacillati</taxon>
        <taxon>Actinomycetota</taxon>
        <taxon>Actinomycetes</taxon>
        <taxon>Micromonosporales</taxon>
        <taxon>Micromonosporaceae</taxon>
        <taxon>Paractinoplanes</taxon>
    </lineage>
</organism>
<sequence length="274" mass="29011">MRILHLSDTHLTAAPGPNADGIDSRESLRRMLAGCERLTRLSAVLVTGDVADDGSPEAYEDVRALVGGFAAARGIPALYTTGNHDERKAFASVLGDDLVAATEIDGFRLITLDTLVPGKAYGWLGDDQLAWLRDTLSTPAPHGTVLAFHHPPIGLPGVEVQHKLGLLNPEALAEAIRGRDVRLILTGHFHLQLFGLLESVPVWVTPGVITRIDLTGLPGTERAVRGASATLVDLSTPHSPLLHVLHARDPHAGETAHELSAEALSAVLDELGAG</sequence>
<dbReference type="RefSeq" id="WP_202994277.1">
    <property type="nucleotide sequence ID" value="NZ_JAENHO010000007.1"/>
</dbReference>
<keyword evidence="1" id="KW-0479">Metal-binding</keyword>
<dbReference type="Proteomes" id="UP000598996">
    <property type="component" value="Unassembled WGS sequence"/>
</dbReference>
<dbReference type="SUPFAM" id="SSF56300">
    <property type="entry name" value="Metallo-dependent phosphatases"/>
    <property type="match status" value="1"/>
</dbReference>
<dbReference type="InterPro" id="IPR050884">
    <property type="entry name" value="CNP_phosphodiesterase-III"/>
</dbReference>
<evidence type="ECO:0000256" key="3">
    <source>
        <dbReference type="ARBA" id="ARBA00023004"/>
    </source>
</evidence>
<gene>
    <name evidence="6" type="ORF">JKJ07_25440</name>
</gene>
<dbReference type="PANTHER" id="PTHR42988:SF2">
    <property type="entry name" value="CYCLIC NUCLEOTIDE PHOSPHODIESTERASE CBUA0032-RELATED"/>
    <property type="match status" value="1"/>
</dbReference>
<accession>A0ABS1VT51</accession>
<comment type="similarity">
    <text evidence="4">Belongs to the cyclic nucleotide phosphodiesterase class-III family.</text>
</comment>
<proteinExistence type="inferred from homology"/>
<dbReference type="Gene3D" id="3.60.21.10">
    <property type="match status" value="1"/>
</dbReference>
<feature type="domain" description="Calcineurin-like phosphoesterase" evidence="5">
    <location>
        <begin position="1"/>
        <end position="190"/>
    </location>
</feature>
<keyword evidence="2" id="KW-0378">Hydrolase</keyword>
<evidence type="ECO:0000256" key="1">
    <source>
        <dbReference type="ARBA" id="ARBA00022723"/>
    </source>
</evidence>
<evidence type="ECO:0000256" key="2">
    <source>
        <dbReference type="ARBA" id="ARBA00022801"/>
    </source>
</evidence>
<comment type="caution">
    <text evidence="6">The sequence shown here is derived from an EMBL/GenBank/DDBJ whole genome shotgun (WGS) entry which is preliminary data.</text>
</comment>
<protein>
    <submittedName>
        <fullName evidence="6">Metallophosphoesterase</fullName>
    </submittedName>
</protein>
<dbReference type="EMBL" id="JAENHO010000007">
    <property type="protein sequence ID" value="MBL7257651.1"/>
    <property type="molecule type" value="Genomic_DNA"/>
</dbReference>
<name>A0ABS1VT51_9ACTN</name>
<evidence type="ECO:0000313" key="7">
    <source>
        <dbReference type="Proteomes" id="UP000598996"/>
    </source>
</evidence>
<evidence type="ECO:0000256" key="4">
    <source>
        <dbReference type="ARBA" id="ARBA00025742"/>
    </source>
</evidence>